<dbReference type="Proteomes" id="UP000196138">
    <property type="component" value="Chromosome"/>
</dbReference>
<dbReference type="SMART" id="SM00855">
    <property type="entry name" value="PGAM"/>
    <property type="match status" value="1"/>
</dbReference>
<dbReference type="SUPFAM" id="SSF53254">
    <property type="entry name" value="Phosphoglycerate mutase-like"/>
    <property type="match status" value="1"/>
</dbReference>
<proteinExistence type="predicted"/>
<feature type="active site" description="Proton donor/acceptor" evidence="3">
    <location>
        <position position="85"/>
    </location>
</feature>
<evidence type="ECO:0000256" key="3">
    <source>
        <dbReference type="PIRSR" id="PIRSR613078-1"/>
    </source>
</evidence>
<dbReference type="RefSeq" id="WP_087284832.1">
    <property type="nucleotide sequence ID" value="NZ_CP021455.1"/>
</dbReference>
<gene>
    <name evidence="5" type="ORF">CCO03_16135</name>
</gene>
<organism evidence="5 6">
    <name type="scientific">Comamonas serinivorans</name>
    <dbReference type="NCBI Taxonomy" id="1082851"/>
    <lineage>
        <taxon>Bacteria</taxon>
        <taxon>Pseudomonadati</taxon>
        <taxon>Pseudomonadota</taxon>
        <taxon>Betaproteobacteria</taxon>
        <taxon>Burkholderiales</taxon>
        <taxon>Comamonadaceae</taxon>
        <taxon>Comamonas</taxon>
    </lineage>
</organism>
<dbReference type="InterPro" id="IPR050275">
    <property type="entry name" value="PGM_Phosphatase"/>
</dbReference>
<dbReference type="AlphaFoldDB" id="A0A1Y0ETD1"/>
<evidence type="ECO:0000256" key="1">
    <source>
        <dbReference type="ARBA" id="ARBA00023152"/>
    </source>
</evidence>
<dbReference type="Gene3D" id="3.40.50.1240">
    <property type="entry name" value="Phosphoglycerate mutase-like"/>
    <property type="match status" value="1"/>
</dbReference>
<keyword evidence="1" id="KW-0324">Glycolysis</keyword>
<reference evidence="5 6" key="1">
    <citation type="submission" date="2017-05" db="EMBL/GenBank/DDBJ databases">
        <authorList>
            <person name="Song R."/>
            <person name="Chenine A.L."/>
            <person name="Ruprecht R.M."/>
        </authorList>
    </citation>
    <scope>NUCLEOTIDE SEQUENCE [LARGE SCALE GENOMIC DNA]</scope>
    <source>
        <strain evidence="5 6">DSM 26136</strain>
    </source>
</reference>
<evidence type="ECO:0000256" key="2">
    <source>
        <dbReference type="ARBA" id="ARBA00023235"/>
    </source>
</evidence>
<dbReference type="PROSITE" id="PS00175">
    <property type="entry name" value="PG_MUTASE"/>
    <property type="match status" value="1"/>
</dbReference>
<evidence type="ECO:0000313" key="6">
    <source>
        <dbReference type="Proteomes" id="UP000196138"/>
    </source>
</evidence>
<protein>
    <submittedName>
        <fullName evidence="5">Histidine phosphatase family protein</fullName>
    </submittedName>
</protein>
<dbReference type="GO" id="GO:0016791">
    <property type="term" value="F:phosphatase activity"/>
    <property type="evidence" value="ECO:0007669"/>
    <property type="project" value="TreeGrafter"/>
</dbReference>
<dbReference type="EMBL" id="CP021455">
    <property type="protein sequence ID" value="ARU06927.1"/>
    <property type="molecule type" value="Genomic_DNA"/>
</dbReference>
<evidence type="ECO:0000313" key="5">
    <source>
        <dbReference type="EMBL" id="ARU06927.1"/>
    </source>
</evidence>
<evidence type="ECO:0000256" key="4">
    <source>
        <dbReference type="PIRSR" id="PIRSR613078-2"/>
    </source>
</evidence>
<feature type="binding site" evidence="4">
    <location>
        <begin position="10"/>
        <end position="17"/>
    </location>
    <ligand>
        <name>substrate</name>
    </ligand>
</feature>
<keyword evidence="6" id="KW-1185">Reference proteome</keyword>
<dbReference type="InterPro" id="IPR013078">
    <property type="entry name" value="His_Pase_superF_clade-1"/>
</dbReference>
<accession>A0A1Y0ETD1</accession>
<dbReference type="CDD" id="cd07067">
    <property type="entry name" value="HP_PGM_like"/>
    <property type="match status" value="1"/>
</dbReference>
<dbReference type="InterPro" id="IPR029033">
    <property type="entry name" value="His_PPase_superfam"/>
</dbReference>
<dbReference type="PANTHER" id="PTHR48100">
    <property type="entry name" value="BROAD-SPECIFICITY PHOSPHATASE YOR283W-RELATED"/>
    <property type="match status" value="1"/>
</dbReference>
<dbReference type="InterPro" id="IPR001345">
    <property type="entry name" value="PG/BPGM_mutase_AS"/>
</dbReference>
<dbReference type="GO" id="GO:0005737">
    <property type="term" value="C:cytoplasm"/>
    <property type="evidence" value="ECO:0007669"/>
    <property type="project" value="TreeGrafter"/>
</dbReference>
<dbReference type="Pfam" id="PF00300">
    <property type="entry name" value="His_Phos_1"/>
    <property type="match status" value="1"/>
</dbReference>
<dbReference type="PANTHER" id="PTHR48100:SF1">
    <property type="entry name" value="HISTIDINE PHOSPHATASE FAMILY PROTEIN-RELATED"/>
    <property type="match status" value="1"/>
</dbReference>
<feature type="binding site" evidence="4">
    <location>
        <position position="61"/>
    </location>
    <ligand>
        <name>substrate</name>
    </ligand>
</feature>
<feature type="active site" description="Tele-phosphohistidine intermediate" evidence="3">
    <location>
        <position position="11"/>
    </location>
</feature>
<dbReference type="KEGG" id="cser:CCO03_16135"/>
<sequence>MDATRIILIRHGETAWNASTRIQGHTDIGLNARGLLQAQLVAQALAQREPLAAIVSSDLSRARQTAQATGDATGVAVQVDAQWRERAFGRFEGERFDDILARWPEEAQRWRTREPDWQAPDGGESLVQLRARIAQALNTLAARHAGQLIAIFTHGGVIDVVHRLARGLDLQAPRSWQLANAAIHRLLWTPDSLHIVGWDDQQHLQHPQLMESLDERSA</sequence>
<name>A0A1Y0ETD1_9BURK</name>
<keyword evidence="2" id="KW-0413">Isomerase</keyword>
<dbReference type="OrthoDB" id="9783269at2"/>